<gene>
    <name evidence="1" type="ORF">SLS53_002035</name>
</gene>
<organism evidence="1 2">
    <name type="scientific">Cytospora paraplurivora</name>
    <dbReference type="NCBI Taxonomy" id="2898453"/>
    <lineage>
        <taxon>Eukaryota</taxon>
        <taxon>Fungi</taxon>
        <taxon>Dikarya</taxon>
        <taxon>Ascomycota</taxon>
        <taxon>Pezizomycotina</taxon>
        <taxon>Sordariomycetes</taxon>
        <taxon>Sordariomycetidae</taxon>
        <taxon>Diaporthales</taxon>
        <taxon>Cytosporaceae</taxon>
        <taxon>Cytospora</taxon>
    </lineage>
</organism>
<dbReference type="Proteomes" id="UP001320245">
    <property type="component" value="Unassembled WGS sequence"/>
</dbReference>
<dbReference type="EMBL" id="JAJSPL020000005">
    <property type="protein sequence ID" value="KAK7746847.1"/>
    <property type="molecule type" value="Genomic_DNA"/>
</dbReference>
<proteinExistence type="predicted"/>
<dbReference type="AlphaFoldDB" id="A0AAN9UHG5"/>
<comment type="caution">
    <text evidence="1">The sequence shown here is derived from an EMBL/GenBank/DDBJ whole genome shotgun (WGS) entry which is preliminary data.</text>
</comment>
<accession>A0AAN9UHG5</accession>
<sequence length="128" mass="14263">MACYTGGRRDGKQRGHAEVYYDNSLITSLSGLLLDLSRGVFYSSKDFVKHGCRVMNDDFVRHYPSSHYDPWNFPSATRPGNLMLDARDMSEVLQEIQPTATQPSTHAAATLLMAGPCGILDFFQLFPA</sequence>
<evidence type="ECO:0000313" key="1">
    <source>
        <dbReference type="EMBL" id="KAK7746847.1"/>
    </source>
</evidence>
<reference evidence="1 2" key="1">
    <citation type="journal article" date="2023" name="PLoS ONE">
        <title>Cytospora paraplurivora sp. nov. isolated from orchards with fruit tree decline syndrome in Ontario, Canada.</title>
        <authorList>
            <person name="Ilyukhin E."/>
            <person name="Nguyen H.D.T."/>
            <person name="Castle A.J."/>
            <person name="Ellouze W."/>
        </authorList>
    </citation>
    <scope>NUCLEOTIDE SEQUENCE [LARGE SCALE GENOMIC DNA]</scope>
    <source>
        <strain evidence="1 2">FDS-564</strain>
    </source>
</reference>
<keyword evidence="2" id="KW-1185">Reference proteome</keyword>
<protein>
    <submittedName>
        <fullName evidence="1">Uncharacterized protein</fullName>
    </submittedName>
</protein>
<name>A0AAN9UHG5_9PEZI</name>
<evidence type="ECO:0000313" key="2">
    <source>
        <dbReference type="Proteomes" id="UP001320245"/>
    </source>
</evidence>